<evidence type="ECO:0000313" key="1">
    <source>
        <dbReference type="EMBL" id="KAE8681370.1"/>
    </source>
</evidence>
<gene>
    <name evidence="1" type="ORF">F3Y22_tig00111330pilonHSYRG00414</name>
</gene>
<keyword evidence="2" id="KW-1185">Reference proteome</keyword>
<accession>A0A6A2YPR7</accession>
<proteinExistence type="predicted"/>
<comment type="caution">
    <text evidence="1">The sequence shown here is derived from an EMBL/GenBank/DDBJ whole genome shotgun (WGS) entry which is preliminary data.</text>
</comment>
<dbReference type="EMBL" id="VEPZ02001308">
    <property type="protein sequence ID" value="KAE8681370.1"/>
    <property type="molecule type" value="Genomic_DNA"/>
</dbReference>
<protein>
    <submittedName>
        <fullName evidence="1">Uncharacterized protein</fullName>
    </submittedName>
</protein>
<dbReference type="Proteomes" id="UP000436088">
    <property type="component" value="Unassembled WGS sequence"/>
</dbReference>
<dbReference type="AlphaFoldDB" id="A0A6A2YPR7"/>
<evidence type="ECO:0000313" key="2">
    <source>
        <dbReference type="Proteomes" id="UP000436088"/>
    </source>
</evidence>
<reference evidence="1" key="1">
    <citation type="submission" date="2019-09" db="EMBL/GenBank/DDBJ databases">
        <title>Draft genome information of white flower Hibiscus syriacus.</title>
        <authorList>
            <person name="Kim Y.-M."/>
        </authorList>
    </citation>
    <scope>NUCLEOTIDE SEQUENCE [LARGE SCALE GENOMIC DNA]</scope>
    <source>
        <strain evidence="1">YM2019G1</strain>
    </source>
</reference>
<name>A0A6A2YPR7_HIBSY</name>
<sequence length="132" mass="15027">MVSSGYSNDGCHIGSSTYDFGLDIEWVYNHLRHKEASDEENLCESVVINDSTKNSDTSNVMDSCSFTSQDMSFSNICSVSLEDKDKFEELKLELDAIDSQYNRCFEELIRLKEAAMVNAKKRWAMKKKLSVV</sequence>
<organism evidence="1 2">
    <name type="scientific">Hibiscus syriacus</name>
    <name type="common">Rose of Sharon</name>
    <dbReference type="NCBI Taxonomy" id="106335"/>
    <lineage>
        <taxon>Eukaryota</taxon>
        <taxon>Viridiplantae</taxon>
        <taxon>Streptophyta</taxon>
        <taxon>Embryophyta</taxon>
        <taxon>Tracheophyta</taxon>
        <taxon>Spermatophyta</taxon>
        <taxon>Magnoliopsida</taxon>
        <taxon>eudicotyledons</taxon>
        <taxon>Gunneridae</taxon>
        <taxon>Pentapetalae</taxon>
        <taxon>rosids</taxon>
        <taxon>malvids</taxon>
        <taxon>Malvales</taxon>
        <taxon>Malvaceae</taxon>
        <taxon>Malvoideae</taxon>
        <taxon>Hibiscus</taxon>
    </lineage>
</organism>